<feature type="compositionally biased region" description="Pro residues" evidence="1">
    <location>
        <begin position="110"/>
        <end position="124"/>
    </location>
</feature>
<keyword evidence="6" id="KW-1185">Reference proteome</keyword>
<dbReference type="EMBL" id="LOBU02000021">
    <property type="protein sequence ID" value="OKA04648.1"/>
    <property type="molecule type" value="Genomic_DNA"/>
</dbReference>
<keyword evidence="2" id="KW-0732">Signal</keyword>
<evidence type="ECO:0000313" key="6">
    <source>
        <dbReference type="Proteomes" id="UP000186883"/>
    </source>
</evidence>
<evidence type="ECO:0000256" key="1">
    <source>
        <dbReference type="SAM" id="MobiDB-lite"/>
    </source>
</evidence>
<organism evidence="3 5">
    <name type="scientific">Amycolatopsis regifaucium</name>
    <dbReference type="NCBI Taxonomy" id="546365"/>
    <lineage>
        <taxon>Bacteria</taxon>
        <taxon>Bacillati</taxon>
        <taxon>Actinomycetota</taxon>
        <taxon>Actinomycetes</taxon>
        <taxon>Pseudonocardiales</taxon>
        <taxon>Pseudonocardiaceae</taxon>
        <taxon>Amycolatopsis</taxon>
    </lineage>
</organism>
<evidence type="ECO:0000313" key="3">
    <source>
        <dbReference type="EMBL" id="KZB81383.1"/>
    </source>
</evidence>
<comment type="caution">
    <text evidence="3">The sequence shown here is derived from an EMBL/GenBank/DDBJ whole genome shotgun (WGS) entry which is preliminary data.</text>
</comment>
<dbReference type="Proteomes" id="UP000076321">
    <property type="component" value="Unassembled WGS sequence"/>
</dbReference>
<name>A0A154MAK9_9PSEU</name>
<feature type="region of interest" description="Disordered" evidence="1">
    <location>
        <begin position="106"/>
        <end position="150"/>
    </location>
</feature>
<dbReference type="AlphaFoldDB" id="A0A154MAK9"/>
<reference evidence="4 6" key="2">
    <citation type="submission" date="2016-11" db="EMBL/GenBank/DDBJ databases">
        <title>Genome sequencing of Amycolatopsis regifaucium.</title>
        <authorList>
            <person name="Mayilraj S."/>
            <person name="Kaur N."/>
        </authorList>
    </citation>
    <scope>NUCLEOTIDE SEQUENCE [LARGE SCALE GENOMIC DNA]</scope>
    <source>
        <strain evidence="4 6">GY080</strain>
    </source>
</reference>
<feature type="signal peptide" evidence="2">
    <location>
        <begin position="1"/>
        <end position="20"/>
    </location>
</feature>
<protein>
    <submittedName>
        <fullName evidence="3">Uncharacterized protein</fullName>
    </submittedName>
</protein>
<dbReference type="Proteomes" id="UP000186883">
    <property type="component" value="Unassembled WGS sequence"/>
</dbReference>
<evidence type="ECO:0000313" key="4">
    <source>
        <dbReference type="EMBL" id="OKA04648.1"/>
    </source>
</evidence>
<feature type="chain" id="PRO_5007597519" evidence="2">
    <location>
        <begin position="21"/>
        <end position="281"/>
    </location>
</feature>
<proteinExistence type="predicted"/>
<reference evidence="3 5" key="1">
    <citation type="submission" date="2015-12" db="EMBL/GenBank/DDBJ databases">
        <title>Amycolatopsis regifaucium genome sequencing and assembly.</title>
        <authorList>
            <person name="Mayilraj S."/>
        </authorList>
    </citation>
    <scope>NUCLEOTIDE SEQUENCE [LARGE SCALE GENOMIC DNA]</scope>
    <source>
        <strain evidence="3 5">GY080</strain>
    </source>
</reference>
<feature type="compositionally biased region" description="Basic and acidic residues" evidence="1">
    <location>
        <begin position="131"/>
        <end position="141"/>
    </location>
</feature>
<sequence length="281" mass="29731">MSLVAGVVLVVAGCAATAQSAPPPAEPVPARVDTTDLKRFALPLDAYAPSRAENTAVGKARFAAFKNCMLGFGFDIGQLPEIPPETAGVNEFRYGLTDEVKARASGYTAAPPPKPPQPDIPPEGRPIASGKGERTYKDKPVPEGGCQGEAGRKVAEGAAHDERLVLRLGDEAGKQAEADSRVKAAFQAWSACMARAGFDYADPWKPNDNPEFQGQEAGAREIATATADVRCKREVDLVGVWASVEAAYQERKIGENAEALKKVKEAIRTMLGNAARITGAK</sequence>
<accession>A0A154MAK9</accession>
<dbReference type="EMBL" id="LQCI01000034">
    <property type="protein sequence ID" value="KZB81383.1"/>
    <property type="molecule type" value="Genomic_DNA"/>
</dbReference>
<evidence type="ECO:0000256" key="2">
    <source>
        <dbReference type="SAM" id="SignalP"/>
    </source>
</evidence>
<gene>
    <name evidence="4" type="ORF">ATP06_0230040</name>
    <name evidence="3" type="ORF">AVL48_05025</name>
</gene>
<evidence type="ECO:0000313" key="5">
    <source>
        <dbReference type="Proteomes" id="UP000076321"/>
    </source>
</evidence>